<evidence type="ECO:0000313" key="2">
    <source>
        <dbReference type="Proteomes" id="UP000250088"/>
    </source>
</evidence>
<dbReference type="RefSeq" id="WP_086888717.1">
    <property type="nucleotide sequence ID" value="NZ_CP019893.1"/>
</dbReference>
<dbReference type="InterPro" id="IPR049798">
    <property type="entry name" value="LWR_salt"/>
</dbReference>
<accession>A0A2Z2HU97</accession>
<dbReference type="GeneID" id="32894775"/>
<dbReference type="KEGG" id="naj:B1756_11820"/>
<evidence type="ECO:0008006" key="3">
    <source>
        <dbReference type="Google" id="ProtNLM"/>
    </source>
</evidence>
<name>A0A2Z2HU97_9EURY</name>
<dbReference type="OrthoDB" id="202660at2157"/>
<evidence type="ECO:0000313" key="1">
    <source>
        <dbReference type="EMBL" id="ARS90343.1"/>
    </source>
</evidence>
<protein>
    <recommendedName>
        <fullName evidence="3">LWR-salt protein</fullName>
    </recommendedName>
</protein>
<dbReference type="EMBL" id="CP019893">
    <property type="protein sequence ID" value="ARS90343.1"/>
    <property type="molecule type" value="Genomic_DNA"/>
</dbReference>
<dbReference type="Proteomes" id="UP000250088">
    <property type="component" value="Chromosome"/>
</dbReference>
<proteinExistence type="predicted"/>
<organism evidence="1 2">
    <name type="scientific">Natrarchaeobaculum aegyptiacum</name>
    <dbReference type="NCBI Taxonomy" id="745377"/>
    <lineage>
        <taxon>Archaea</taxon>
        <taxon>Methanobacteriati</taxon>
        <taxon>Methanobacteriota</taxon>
        <taxon>Stenosarchaea group</taxon>
        <taxon>Halobacteria</taxon>
        <taxon>Halobacteriales</taxon>
        <taxon>Natrialbaceae</taxon>
        <taxon>Natrarchaeobaculum</taxon>
    </lineage>
</organism>
<dbReference type="NCBIfam" id="NF033910">
    <property type="entry name" value="LWR_salt"/>
    <property type="match status" value="1"/>
</dbReference>
<reference evidence="2" key="1">
    <citation type="submission" date="2017-02" db="EMBL/GenBank/DDBJ databases">
        <title>Natronthermophilus aegyptiacus gen. nov.,sp. nov., an aerobic, extremely halophilic alkalithermophilic archaeon isolated from the athalassohaline Wadi An Natrun, Egypt.</title>
        <authorList>
            <person name="Zhao B."/>
        </authorList>
    </citation>
    <scope>NUCLEOTIDE SEQUENCE [LARGE SCALE GENOMIC DNA]</scope>
    <source>
        <strain evidence="2">JW/NM-HA 15</strain>
    </source>
</reference>
<keyword evidence="2" id="KW-1185">Reference proteome</keyword>
<dbReference type="AlphaFoldDB" id="A0A2Z2HU97"/>
<sequence length="128" mass="14316">MDGRYVFRATVRLEAVDETVSIAPESAETTVTLFREAPKPGSHGWLFFRDTLWRGEVADHEYACALAEDWLGEPVESVSFRELQMDTAYREAFGEAIADDLEAFNAESVSEVLSKYLGSSIRVESSLD</sequence>
<dbReference type="Pfam" id="PF26423">
    <property type="entry name" value="LWR_salt"/>
    <property type="match status" value="1"/>
</dbReference>
<gene>
    <name evidence="1" type="ORF">B1756_11820</name>
</gene>